<dbReference type="GO" id="GO:0030247">
    <property type="term" value="F:polysaccharide binding"/>
    <property type="evidence" value="ECO:0007669"/>
    <property type="project" value="InterPro"/>
</dbReference>
<gene>
    <name evidence="5" type="ORF">OsI_27123</name>
</gene>
<keyword evidence="6" id="KW-1185">Reference proteome</keyword>
<evidence type="ECO:0000256" key="1">
    <source>
        <dbReference type="ARBA" id="ARBA00004167"/>
    </source>
</evidence>
<dbReference type="InterPro" id="IPR025287">
    <property type="entry name" value="WAK_GUB"/>
</dbReference>
<dbReference type="STRING" id="39946.A2YPD2"/>
<keyword evidence="2 3" id="KW-0732">Signal</keyword>
<feature type="signal peptide" evidence="3">
    <location>
        <begin position="1"/>
        <end position="28"/>
    </location>
</feature>
<reference evidence="5 6" key="1">
    <citation type="journal article" date="2005" name="PLoS Biol.">
        <title>The genomes of Oryza sativa: a history of duplications.</title>
        <authorList>
            <person name="Yu J."/>
            <person name="Wang J."/>
            <person name="Lin W."/>
            <person name="Li S."/>
            <person name="Li H."/>
            <person name="Zhou J."/>
            <person name="Ni P."/>
            <person name="Dong W."/>
            <person name="Hu S."/>
            <person name="Zeng C."/>
            <person name="Zhang J."/>
            <person name="Zhang Y."/>
            <person name="Li R."/>
            <person name="Xu Z."/>
            <person name="Li S."/>
            <person name="Li X."/>
            <person name="Zheng H."/>
            <person name="Cong L."/>
            <person name="Lin L."/>
            <person name="Yin J."/>
            <person name="Geng J."/>
            <person name="Li G."/>
            <person name="Shi J."/>
            <person name="Liu J."/>
            <person name="Lv H."/>
            <person name="Li J."/>
            <person name="Wang J."/>
            <person name="Deng Y."/>
            <person name="Ran L."/>
            <person name="Shi X."/>
            <person name="Wang X."/>
            <person name="Wu Q."/>
            <person name="Li C."/>
            <person name="Ren X."/>
            <person name="Wang J."/>
            <person name="Wang X."/>
            <person name="Li D."/>
            <person name="Liu D."/>
            <person name="Zhang X."/>
            <person name="Ji Z."/>
            <person name="Zhao W."/>
            <person name="Sun Y."/>
            <person name="Zhang Z."/>
            <person name="Bao J."/>
            <person name="Han Y."/>
            <person name="Dong L."/>
            <person name="Ji J."/>
            <person name="Chen P."/>
            <person name="Wu S."/>
            <person name="Liu J."/>
            <person name="Xiao Y."/>
            <person name="Bu D."/>
            <person name="Tan J."/>
            <person name="Yang L."/>
            <person name="Ye C."/>
            <person name="Zhang J."/>
            <person name="Xu J."/>
            <person name="Zhou Y."/>
            <person name="Yu Y."/>
            <person name="Zhang B."/>
            <person name="Zhuang S."/>
            <person name="Wei H."/>
            <person name="Liu B."/>
            <person name="Lei M."/>
            <person name="Yu H."/>
            <person name="Li Y."/>
            <person name="Xu H."/>
            <person name="Wei S."/>
            <person name="He X."/>
            <person name="Fang L."/>
            <person name="Zhang Z."/>
            <person name="Zhang Y."/>
            <person name="Huang X."/>
            <person name="Su Z."/>
            <person name="Tong W."/>
            <person name="Li J."/>
            <person name="Tong Z."/>
            <person name="Li S."/>
            <person name="Ye J."/>
            <person name="Wang L."/>
            <person name="Fang L."/>
            <person name="Lei T."/>
            <person name="Chen C."/>
            <person name="Chen H."/>
            <person name="Xu Z."/>
            <person name="Li H."/>
            <person name="Huang H."/>
            <person name="Zhang F."/>
            <person name="Xu H."/>
            <person name="Li N."/>
            <person name="Zhao C."/>
            <person name="Li S."/>
            <person name="Dong L."/>
            <person name="Huang Y."/>
            <person name="Li L."/>
            <person name="Xi Y."/>
            <person name="Qi Q."/>
            <person name="Li W."/>
            <person name="Zhang B."/>
            <person name="Hu W."/>
            <person name="Zhang Y."/>
            <person name="Tian X."/>
            <person name="Jiao Y."/>
            <person name="Liang X."/>
            <person name="Jin J."/>
            <person name="Gao L."/>
            <person name="Zheng W."/>
            <person name="Hao B."/>
            <person name="Liu S."/>
            <person name="Wang W."/>
            <person name="Yuan L."/>
            <person name="Cao M."/>
            <person name="McDermott J."/>
            <person name="Samudrala R."/>
            <person name="Wang J."/>
            <person name="Wong G.K."/>
            <person name="Yang H."/>
        </authorList>
    </citation>
    <scope>NUCLEOTIDE SEQUENCE [LARGE SCALE GENOMIC DNA]</scope>
    <source>
        <strain evidence="6">cv. 93-11</strain>
    </source>
</reference>
<proteinExistence type="predicted"/>
<dbReference type="EMBL" id="CM000132">
    <property type="protein sequence ID" value="EAZ04943.1"/>
    <property type="molecule type" value="Genomic_DNA"/>
</dbReference>
<sequence length="442" mass="49852">MASSISSSITYTLQKALLLSTSLLGVVAADVGGGQDNNLHYCPPFSRGHLHNISYPFRLQGDTRDCGIGPRPWYDLSCNNGKATIQINTRTYYVSSIDYTDQSFLAIDATLQDDSNSSNCPLPGADLHPPNIDWPRPRWEISNDSFVDLDTDSGSIWACFVNCSKPIIADANMPRYRPLACLPANNSFFYLNRFHSCAVGELQPSCRYLGMIPFEFDGQDYSQLENASYTDLVGFIRKGFRVRFPFEIIRDQGGISTTQCLNDSMRYFKDHISGASIRNITRAIFWSDIYFASCRATDHVYTTKLMSFVVIIVSVIAIIKLHFANSSQAYYLSRVYKQLTRRETCEISDIVDMHELEKKLCVVGLWCIQMRSSDQPTMSEVIEMLEGGSDDLQVPPKPFFCDDEQPLGVEHYHLSSDLTAISEAEEDDDDESISLFQSFSYQ</sequence>
<dbReference type="Gramene" id="BGIOSGA023805-TA">
    <property type="protein sequence ID" value="BGIOSGA023805-PA"/>
    <property type="gene ID" value="BGIOSGA023805"/>
</dbReference>
<organism evidence="5 6">
    <name type="scientific">Oryza sativa subsp. indica</name>
    <name type="common">Rice</name>
    <dbReference type="NCBI Taxonomy" id="39946"/>
    <lineage>
        <taxon>Eukaryota</taxon>
        <taxon>Viridiplantae</taxon>
        <taxon>Streptophyta</taxon>
        <taxon>Embryophyta</taxon>
        <taxon>Tracheophyta</taxon>
        <taxon>Spermatophyta</taxon>
        <taxon>Magnoliopsida</taxon>
        <taxon>Liliopsida</taxon>
        <taxon>Poales</taxon>
        <taxon>Poaceae</taxon>
        <taxon>BOP clade</taxon>
        <taxon>Oryzoideae</taxon>
        <taxon>Oryzeae</taxon>
        <taxon>Oryzinae</taxon>
        <taxon>Oryza</taxon>
        <taxon>Oryza sativa</taxon>
    </lineage>
</organism>
<evidence type="ECO:0000256" key="2">
    <source>
        <dbReference type="ARBA" id="ARBA00022729"/>
    </source>
</evidence>
<evidence type="ECO:0000259" key="4">
    <source>
        <dbReference type="Pfam" id="PF13947"/>
    </source>
</evidence>
<feature type="chain" id="PRO_5002649006" description="Wall-associated receptor kinase galacturonan-binding domain-containing protein" evidence="3">
    <location>
        <begin position="29"/>
        <end position="442"/>
    </location>
</feature>
<comment type="subcellular location">
    <subcellularLocation>
        <location evidence="1">Membrane</location>
        <topology evidence="1">Single-pass membrane protein</topology>
    </subcellularLocation>
</comment>
<dbReference type="HOGENOM" id="CLU_000288_115_2_1"/>
<dbReference type="OMA" id="HTHEALG"/>
<protein>
    <recommendedName>
        <fullName evidence="4">Wall-associated receptor kinase galacturonan-binding domain-containing protein</fullName>
    </recommendedName>
</protein>
<evidence type="ECO:0000313" key="6">
    <source>
        <dbReference type="Proteomes" id="UP000007015"/>
    </source>
</evidence>
<feature type="domain" description="Wall-associated receptor kinase galacturonan-binding" evidence="4">
    <location>
        <begin position="42"/>
        <end position="105"/>
    </location>
</feature>
<evidence type="ECO:0000313" key="5">
    <source>
        <dbReference type="EMBL" id="EAZ04943.1"/>
    </source>
</evidence>
<dbReference type="Pfam" id="PF13947">
    <property type="entry name" value="GUB_WAK_bind"/>
    <property type="match status" value="1"/>
</dbReference>
<dbReference type="Proteomes" id="UP000007015">
    <property type="component" value="Chromosome 7"/>
</dbReference>
<name>A2YPD2_ORYSI</name>
<dbReference type="PANTHER" id="PTHR33138:SF1">
    <property type="entry name" value="OS01G0113900 PROTEIN"/>
    <property type="match status" value="1"/>
</dbReference>
<dbReference type="PANTHER" id="PTHR33138">
    <property type="entry name" value="OS01G0690200 PROTEIN"/>
    <property type="match status" value="1"/>
</dbReference>
<dbReference type="AlphaFoldDB" id="A2YPD2"/>
<dbReference type="GO" id="GO:0016020">
    <property type="term" value="C:membrane"/>
    <property type="evidence" value="ECO:0007669"/>
    <property type="project" value="UniProtKB-SubCell"/>
</dbReference>
<accession>A2YPD2</accession>
<evidence type="ECO:0000256" key="3">
    <source>
        <dbReference type="SAM" id="SignalP"/>
    </source>
</evidence>